<name>A0A511N967_DEIC1</name>
<feature type="compositionally biased region" description="Basic and acidic residues" evidence="1">
    <location>
        <begin position="47"/>
        <end position="62"/>
    </location>
</feature>
<keyword evidence="3" id="KW-1185">Reference proteome</keyword>
<proteinExistence type="predicted"/>
<gene>
    <name evidence="2" type="ORF">DC3_47220</name>
</gene>
<dbReference type="AlphaFoldDB" id="A0A511N967"/>
<accession>A0A511N967</accession>
<evidence type="ECO:0000256" key="1">
    <source>
        <dbReference type="SAM" id="MobiDB-lite"/>
    </source>
</evidence>
<dbReference type="Proteomes" id="UP000321306">
    <property type="component" value="Unassembled WGS sequence"/>
</dbReference>
<evidence type="ECO:0000313" key="3">
    <source>
        <dbReference type="Proteomes" id="UP000321306"/>
    </source>
</evidence>
<protein>
    <submittedName>
        <fullName evidence="2">Uncharacterized protein</fullName>
    </submittedName>
</protein>
<evidence type="ECO:0000313" key="2">
    <source>
        <dbReference type="EMBL" id="GEM49087.1"/>
    </source>
</evidence>
<organism evidence="2 3">
    <name type="scientific">Deinococcus cellulosilyticus (strain DSM 18568 / NBRC 106333 / KACC 11606 / 5516J-15)</name>
    <dbReference type="NCBI Taxonomy" id="1223518"/>
    <lineage>
        <taxon>Bacteria</taxon>
        <taxon>Thermotogati</taxon>
        <taxon>Deinococcota</taxon>
        <taxon>Deinococci</taxon>
        <taxon>Deinococcales</taxon>
        <taxon>Deinococcaceae</taxon>
        <taxon>Deinococcus</taxon>
    </lineage>
</organism>
<feature type="region of interest" description="Disordered" evidence="1">
    <location>
        <begin position="42"/>
        <end position="68"/>
    </location>
</feature>
<comment type="caution">
    <text evidence="2">The sequence shown here is derived from an EMBL/GenBank/DDBJ whole genome shotgun (WGS) entry which is preliminary data.</text>
</comment>
<sequence length="68" mass="7504">MAAQAQSEPHLPQPSMQVALKGRTLHFPLPVIPLHPLTPSRFQKPLLESKSRQIKGPPDETPTHTGHV</sequence>
<dbReference type="EMBL" id="BJXB01000028">
    <property type="protein sequence ID" value="GEM49087.1"/>
    <property type="molecule type" value="Genomic_DNA"/>
</dbReference>
<reference evidence="2 3" key="1">
    <citation type="submission" date="2019-07" db="EMBL/GenBank/DDBJ databases">
        <title>Whole genome shotgun sequence of Deinococcus cellulosilyticus NBRC 106333.</title>
        <authorList>
            <person name="Hosoyama A."/>
            <person name="Uohara A."/>
            <person name="Ohji S."/>
            <person name="Ichikawa N."/>
        </authorList>
    </citation>
    <scope>NUCLEOTIDE SEQUENCE [LARGE SCALE GENOMIC DNA]</scope>
    <source>
        <strain evidence="2 3">NBRC 106333</strain>
    </source>
</reference>